<gene>
    <name evidence="5" type="ORF">ADIS_1328</name>
</gene>
<dbReference type="InterPro" id="IPR019734">
    <property type="entry name" value="TPR_rpt"/>
</dbReference>
<dbReference type="AlphaFoldDB" id="R7ZVG9"/>
<dbReference type="PATRIC" id="fig|1288963.3.peg.1324"/>
<dbReference type="Gene3D" id="1.25.40.10">
    <property type="entry name" value="Tetratricopeptide repeat domain"/>
    <property type="match status" value="1"/>
</dbReference>
<dbReference type="Proteomes" id="UP000013909">
    <property type="component" value="Unassembled WGS sequence"/>
</dbReference>
<dbReference type="SUPFAM" id="SSF48452">
    <property type="entry name" value="TPR-like"/>
    <property type="match status" value="1"/>
</dbReference>
<evidence type="ECO:0000259" key="4">
    <source>
        <dbReference type="Pfam" id="PF25064"/>
    </source>
</evidence>
<feature type="domain" description="Tetratricopeptide repeat protein 21A/21B fifth ARM repeats" evidence="4">
    <location>
        <begin position="48"/>
        <end position="112"/>
    </location>
</feature>
<dbReference type="PANTHER" id="PTHR44943">
    <property type="entry name" value="CELLULOSE SYNTHASE OPERON PROTEIN C"/>
    <property type="match status" value="1"/>
</dbReference>
<dbReference type="PROSITE" id="PS50005">
    <property type="entry name" value="TPR"/>
    <property type="match status" value="2"/>
</dbReference>
<feature type="repeat" description="TPR" evidence="3">
    <location>
        <begin position="81"/>
        <end position="114"/>
    </location>
</feature>
<comment type="caution">
    <text evidence="5">The sequence shown here is derived from an EMBL/GenBank/DDBJ whole genome shotgun (WGS) entry which is preliminary data.</text>
</comment>
<name>R7ZVG9_9BACT</name>
<keyword evidence="1" id="KW-0677">Repeat</keyword>
<protein>
    <submittedName>
        <fullName evidence="5">TPR repeat protein</fullName>
    </submittedName>
</protein>
<evidence type="ECO:0000313" key="6">
    <source>
        <dbReference type="Proteomes" id="UP000013909"/>
    </source>
</evidence>
<evidence type="ECO:0000256" key="3">
    <source>
        <dbReference type="PROSITE-ProRule" id="PRU00339"/>
    </source>
</evidence>
<evidence type="ECO:0000313" key="5">
    <source>
        <dbReference type="EMBL" id="EON78131.1"/>
    </source>
</evidence>
<dbReference type="InterPro" id="IPR051685">
    <property type="entry name" value="Ycf3/AcsC/BcsC/TPR_MFPF"/>
</dbReference>
<evidence type="ECO:0000256" key="2">
    <source>
        <dbReference type="ARBA" id="ARBA00022803"/>
    </source>
</evidence>
<feature type="repeat" description="TPR" evidence="3">
    <location>
        <begin position="12"/>
        <end position="45"/>
    </location>
</feature>
<organism evidence="5 6">
    <name type="scientific">Lunatimonas lonarensis</name>
    <dbReference type="NCBI Taxonomy" id="1232681"/>
    <lineage>
        <taxon>Bacteria</taxon>
        <taxon>Pseudomonadati</taxon>
        <taxon>Bacteroidota</taxon>
        <taxon>Cytophagia</taxon>
        <taxon>Cytophagales</taxon>
        <taxon>Cyclobacteriaceae</taxon>
    </lineage>
</organism>
<dbReference type="PANTHER" id="PTHR44943:SF8">
    <property type="entry name" value="TPR REPEAT-CONTAINING PROTEIN MJ0263"/>
    <property type="match status" value="1"/>
</dbReference>
<dbReference type="InterPro" id="IPR056835">
    <property type="entry name" value="ARM_TT21_5th"/>
</dbReference>
<dbReference type="OrthoDB" id="1287940at2"/>
<dbReference type="SMART" id="SM00028">
    <property type="entry name" value="TPR"/>
    <property type="match status" value="3"/>
</dbReference>
<dbReference type="STRING" id="1232681.ADIS_1328"/>
<dbReference type="EMBL" id="AQHR01000041">
    <property type="protein sequence ID" value="EON78131.1"/>
    <property type="molecule type" value="Genomic_DNA"/>
</dbReference>
<dbReference type="Pfam" id="PF25064">
    <property type="entry name" value="ARM_TT21_5th"/>
    <property type="match status" value="1"/>
</dbReference>
<evidence type="ECO:0000256" key="1">
    <source>
        <dbReference type="ARBA" id="ARBA00022737"/>
    </source>
</evidence>
<proteinExistence type="predicted"/>
<sequence>MEELIKNNPTVSEYHRNLAQTYEEEGQYERAVDGLIDALKWDPTNHWALILMGNIHIRYYNDVNTAMTYFDQVMETDPDNYVALNNIGGTFLQLGKLNLAERYLSKAYKANPTFPHITLGLGLVSFEKGELPTAFDYAIETFKNEEHVDGAVFQKALQLALESARSLGKQQVGKETLVDYKLLAYYYVSWALAIPEMLKELQMPFEREYELAITLSGKASE</sequence>
<keyword evidence="6" id="KW-1185">Reference proteome</keyword>
<reference evidence="5 6" key="1">
    <citation type="submission" date="2013-02" db="EMBL/GenBank/DDBJ databases">
        <title>A novel strain isolated from Lonar lake, Maharashtra, India.</title>
        <authorList>
            <person name="Singh A."/>
        </authorList>
    </citation>
    <scope>NUCLEOTIDE SEQUENCE [LARGE SCALE GENOMIC DNA]</scope>
    <source>
        <strain evidence="5 6">AK24</strain>
    </source>
</reference>
<accession>R7ZVG9</accession>
<keyword evidence="2 3" id="KW-0802">TPR repeat</keyword>
<dbReference type="InterPro" id="IPR011990">
    <property type="entry name" value="TPR-like_helical_dom_sf"/>
</dbReference>
<dbReference type="Pfam" id="PF13431">
    <property type="entry name" value="TPR_17"/>
    <property type="match status" value="1"/>
</dbReference>